<proteinExistence type="predicted"/>
<accession>A0A2Z7DCF0</accession>
<sequence>MPFTNSDLAIEMTCPSELWVSSKRIAKEATLCCLSTFEQICFSIQVSDLSAQDLVVVIVAQKVKDPCIEDERQYRAPHLPARLLIAAMS</sequence>
<organism evidence="1 2">
    <name type="scientific">Dorcoceras hygrometricum</name>
    <dbReference type="NCBI Taxonomy" id="472368"/>
    <lineage>
        <taxon>Eukaryota</taxon>
        <taxon>Viridiplantae</taxon>
        <taxon>Streptophyta</taxon>
        <taxon>Embryophyta</taxon>
        <taxon>Tracheophyta</taxon>
        <taxon>Spermatophyta</taxon>
        <taxon>Magnoliopsida</taxon>
        <taxon>eudicotyledons</taxon>
        <taxon>Gunneridae</taxon>
        <taxon>Pentapetalae</taxon>
        <taxon>asterids</taxon>
        <taxon>lamiids</taxon>
        <taxon>Lamiales</taxon>
        <taxon>Gesneriaceae</taxon>
        <taxon>Didymocarpoideae</taxon>
        <taxon>Trichosporeae</taxon>
        <taxon>Loxocarpinae</taxon>
        <taxon>Dorcoceras</taxon>
    </lineage>
</organism>
<evidence type="ECO:0000313" key="2">
    <source>
        <dbReference type="Proteomes" id="UP000250235"/>
    </source>
</evidence>
<gene>
    <name evidence="1" type="ORF">F511_04848</name>
</gene>
<protein>
    <submittedName>
        <fullName evidence="1">Chromatin modification-related protein eaf-1-like</fullName>
    </submittedName>
</protein>
<keyword evidence="2" id="KW-1185">Reference proteome</keyword>
<reference evidence="1 2" key="1">
    <citation type="journal article" date="2015" name="Proc. Natl. Acad. Sci. U.S.A.">
        <title>The resurrection genome of Boea hygrometrica: A blueprint for survival of dehydration.</title>
        <authorList>
            <person name="Xiao L."/>
            <person name="Yang G."/>
            <person name="Zhang L."/>
            <person name="Yang X."/>
            <person name="Zhao S."/>
            <person name="Ji Z."/>
            <person name="Zhou Q."/>
            <person name="Hu M."/>
            <person name="Wang Y."/>
            <person name="Chen M."/>
            <person name="Xu Y."/>
            <person name="Jin H."/>
            <person name="Xiao X."/>
            <person name="Hu G."/>
            <person name="Bao F."/>
            <person name="Hu Y."/>
            <person name="Wan P."/>
            <person name="Li L."/>
            <person name="Deng X."/>
            <person name="Kuang T."/>
            <person name="Xiang C."/>
            <person name="Zhu J.K."/>
            <person name="Oliver M.J."/>
            <person name="He Y."/>
        </authorList>
    </citation>
    <scope>NUCLEOTIDE SEQUENCE [LARGE SCALE GENOMIC DNA]</scope>
    <source>
        <strain evidence="2">cv. XS01</strain>
    </source>
</reference>
<name>A0A2Z7DCF0_9LAMI</name>
<dbReference type="Proteomes" id="UP000250235">
    <property type="component" value="Unassembled WGS sequence"/>
</dbReference>
<evidence type="ECO:0000313" key="1">
    <source>
        <dbReference type="EMBL" id="KZV57411.1"/>
    </source>
</evidence>
<dbReference type="EMBL" id="KQ987296">
    <property type="protein sequence ID" value="KZV57411.1"/>
    <property type="molecule type" value="Genomic_DNA"/>
</dbReference>
<dbReference type="AlphaFoldDB" id="A0A2Z7DCF0"/>